<evidence type="ECO:0000313" key="8">
    <source>
        <dbReference type="EMBL" id="GAA1864846.1"/>
    </source>
</evidence>
<dbReference type="PROSITE" id="PS00630">
    <property type="entry name" value="IMP_2"/>
    <property type="match status" value="1"/>
</dbReference>
<dbReference type="InterPro" id="IPR033942">
    <property type="entry name" value="IMPase"/>
</dbReference>
<dbReference type="InterPro" id="IPR020550">
    <property type="entry name" value="Inositol_monophosphatase_CS"/>
</dbReference>
<dbReference type="InterPro" id="IPR000760">
    <property type="entry name" value="Inositol_monophosphatase-like"/>
</dbReference>
<gene>
    <name evidence="8" type="ORF">GCM10009836_51450</name>
</gene>
<dbReference type="SUPFAM" id="SSF56655">
    <property type="entry name" value="Carbohydrate phosphatase"/>
    <property type="match status" value="1"/>
</dbReference>
<organism evidence="8 9">
    <name type="scientific">Pseudonocardia ailaonensis</name>
    <dbReference type="NCBI Taxonomy" id="367279"/>
    <lineage>
        <taxon>Bacteria</taxon>
        <taxon>Bacillati</taxon>
        <taxon>Actinomycetota</taxon>
        <taxon>Actinomycetes</taxon>
        <taxon>Pseudonocardiales</taxon>
        <taxon>Pseudonocardiaceae</taxon>
        <taxon>Pseudonocardia</taxon>
    </lineage>
</organism>
<sequence>MPKTGRVPPTLAELLPIATEAVDRAARMIRERAPGRVVMKGDRDPATEVDYAVEDEVRRYLRAMAPDVAFLGEEGGHSGRSDAEFTWALDPIDGTVNFMHGLPLCAVSLALISGSRPVLGVVDVPFLDLHYSAVAGGGAFRGSQQVSPAPLQSLGSAVVAVGDYAVGVGSVEKNADRIRITQRLAENVERVRMFGSAAIDLVWVAEGRIGASVMLSNNPWDTAAGVLIARESGANVVDRHGRPHGLHSESVVAVAPGIMAALLPLLDDL</sequence>
<dbReference type="InterPro" id="IPR020583">
    <property type="entry name" value="Inositol_monoP_metal-BS"/>
</dbReference>
<dbReference type="EC" id="3.1.3.25" evidence="7"/>
<accession>A0ABN2NH39</accession>
<dbReference type="PRINTS" id="PR00377">
    <property type="entry name" value="IMPHPHTASES"/>
</dbReference>
<keyword evidence="5 7" id="KW-0378">Hydrolase</keyword>
<dbReference type="Gene3D" id="3.30.540.10">
    <property type="entry name" value="Fructose-1,6-Bisphosphatase, subunit A, domain 1"/>
    <property type="match status" value="1"/>
</dbReference>
<keyword evidence="9" id="KW-1185">Reference proteome</keyword>
<dbReference type="PANTHER" id="PTHR20854">
    <property type="entry name" value="INOSITOL MONOPHOSPHATASE"/>
    <property type="match status" value="1"/>
</dbReference>
<comment type="cofactor">
    <cofactor evidence="2 7">
        <name>Mg(2+)</name>
        <dbReference type="ChEBI" id="CHEBI:18420"/>
    </cofactor>
</comment>
<evidence type="ECO:0000256" key="4">
    <source>
        <dbReference type="ARBA" id="ARBA00022723"/>
    </source>
</evidence>
<dbReference type="PANTHER" id="PTHR20854:SF4">
    <property type="entry name" value="INOSITOL-1-MONOPHOSPHATASE-RELATED"/>
    <property type="match status" value="1"/>
</dbReference>
<dbReference type="CDD" id="cd01639">
    <property type="entry name" value="IMPase"/>
    <property type="match status" value="1"/>
</dbReference>
<name>A0ABN2NH39_9PSEU</name>
<evidence type="ECO:0000256" key="7">
    <source>
        <dbReference type="RuleBase" id="RU364068"/>
    </source>
</evidence>
<evidence type="ECO:0000256" key="6">
    <source>
        <dbReference type="ARBA" id="ARBA00022842"/>
    </source>
</evidence>
<evidence type="ECO:0000256" key="3">
    <source>
        <dbReference type="ARBA" id="ARBA00009759"/>
    </source>
</evidence>
<reference evidence="8 9" key="1">
    <citation type="journal article" date="2019" name="Int. J. Syst. Evol. Microbiol.">
        <title>The Global Catalogue of Microorganisms (GCM) 10K type strain sequencing project: providing services to taxonomists for standard genome sequencing and annotation.</title>
        <authorList>
            <consortium name="The Broad Institute Genomics Platform"/>
            <consortium name="The Broad Institute Genome Sequencing Center for Infectious Disease"/>
            <person name="Wu L."/>
            <person name="Ma J."/>
        </authorList>
    </citation>
    <scope>NUCLEOTIDE SEQUENCE [LARGE SCALE GENOMIC DNA]</scope>
    <source>
        <strain evidence="8 9">JCM 16009</strain>
    </source>
</reference>
<evidence type="ECO:0000256" key="5">
    <source>
        <dbReference type="ARBA" id="ARBA00022801"/>
    </source>
</evidence>
<evidence type="ECO:0000256" key="1">
    <source>
        <dbReference type="ARBA" id="ARBA00001033"/>
    </source>
</evidence>
<dbReference type="EMBL" id="BAAAQK010000019">
    <property type="protein sequence ID" value="GAA1864846.1"/>
    <property type="molecule type" value="Genomic_DNA"/>
</dbReference>
<evidence type="ECO:0000313" key="9">
    <source>
        <dbReference type="Proteomes" id="UP001500449"/>
    </source>
</evidence>
<dbReference type="PROSITE" id="PS00629">
    <property type="entry name" value="IMP_1"/>
    <property type="match status" value="1"/>
</dbReference>
<comment type="caution">
    <text evidence="8">The sequence shown here is derived from an EMBL/GenBank/DDBJ whole genome shotgun (WGS) entry which is preliminary data.</text>
</comment>
<dbReference type="Pfam" id="PF00459">
    <property type="entry name" value="Inositol_P"/>
    <property type="match status" value="1"/>
</dbReference>
<dbReference type="Gene3D" id="3.40.190.80">
    <property type="match status" value="1"/>
</dbReference>
<keyword evidence="4 7" id="KW-0479">Metal-binding</keyword>
<keyword evidence="6 7" id="KW-0460">Magnesium</keyword>
<evidence type="ECO:0000256" key="2">
    <source>
        <dbReference type="ARBA" id="ARBA00001946"/>
    </source>
</evidence>
<proteinExistence type="inferred from homology"/>
<dbReference type="Proteomes" id="UP001500449">
    <property type="component" value="Unassembled WGS sequence"/>
</dbReference>
<comment type="similarity">
    <text evidence="3 7">Belongs to the inositol monophosphatase superfamily.</text>
</comment>
<protein>
    <recommendedName>
        <fullName evidence="7">Inositol-1-monophosphatase</fullName>
        <ecNumber evidence="7">3.1.3.25</ecNumber>
    </recommendedName>
</protein>
<comment type="catalytic activity">
    <reaction evidence="1 7">
        <text>a myo-inositol phosphate + H2O = myo-inositol + phosphate</text>
        <dbReference type="Rhea" id="RHEA:24056"/>
        <dbReference type="ChEBI" id="CHEBI:15377"/>
        <dbReference type="ChEBI" id="CHEBI:17268"/>
        <dbReference type="ChEBI" id="CHEBI:43474"/>
        <dbReference type="ChEBI" id="CHEBI:84139"/>
        <dbReference type="EC" id="3.1.3.25"/>
    </reaction>
</comment>